<dbReference type="InterPro" id="IPR046338">
    <property type="entry name" value="GAIN_dom_sf"/>
</dbReference>
<keyword evidence="1" id="KW-0812">Transmembrane</keyword>
<reference evidence="4" key="2">
    <citation type="submission" date="2015-06" db="UniProtKB">
        <authorList>
            <consortium name="EnsemblMetazoa"/>
        </authorList>
    </citation>
    <scope>IDENTIFICATION</scope>
</reference>
<dbReference type="Proteomes" id="UP000015104">
    <property type="component" value="Unassembled WGS sequence"/>
</dbReference>
<keyword evidence="1" id="KW-0472">Membrane</keyword>
<feature type="domain" description="G-protein coupled receptors family 2 profile 1" evidence="2">
    <location>
        <begin position="177"/>
        <end position="243"/>
    </location>
</feature>
<feature type="transmembrane region" description="Helical" evidence="1">
    <location>
        <begin position="534"/>
        <end position="555"/>
    </location>
</feature>
<dbReference type="GO" id="GO:0004930">
    <property type="term" value="F:G protein-coupled receptor activity"/>
    <property type="evidence" value="ECO:0007669"/>
    <property type="project" value="InterPro"/>
</dbReference>
<dbReference type="InterPro" id="IPR001879">
    <property type="entry name" value="GPCR_2_extracellular_dom"/>
</dbReference>
<dbReference type="HOGENOM" id="CLU_092191_0_0_1"/>
<reference evidence="5" key="1">
    <citation type="submission" date="2011-08" db="EMBL/GenBank/DDBJ databases">
        <authorList>
            <person name="Rombauts S."/>
        </authorList>
    </citation>
    <scope>NUCLEOTIDE SEQUENCE</scope>
    <source>
        <strain evidence="5">London</strain>
    </source>
</reference>
<dbReference type="EMBL" id="CAEY01000777">
    <property type="status" value="NOT_ANNOTATED_CDS"/>
    <property type="molecule type" value="Genomic_DNA"/>
</dbReference>
<feature type="transmembrane region" description="Helical" evidence="1">
    <location>
        <begin position="506"/>
        <end position="528"/>
    </location>
</feature>
<evidence type="ECO:0000256" key="1">
    <source>
        <dbReference type="SAM" id="Phobius"/>
    </source>
</evidence>
<keyword evidence="1" id="KW-1133">Transmembrane helix</keyword>
<proteinExistence type="predicted"/>
<feature type="transmembrane region" description="Helical" evidence="1">
    <location>
        <begin position="576"/>
        <end position="595"/>
    </location>
</feature>
<sequence>MVKWYKDFTLIDTETSFLRKMSTTLVRSNLPGRYVASLTMDKLYPLDSGIFTCEAFDWHSRVNSSYELKVFTKPQVKVYPLSATVYSAQPYTVSCFSLDYDPLIGYNWLKNGEILNPLYDDELIEDLYPAGIRLIVPKALTRAVYTCLVTTPLGTVGKESMLTVIPSNISSEFIQTCPKETHEDIDWPETAIDGIAVEPCPPGYKVDIIEPIHLSSDGGVARRKCFTSGKWDEADFSSCLNYQMFYIQEKFETLISCNHIKLFKKGQLNHQITRSNFVVEILNLDHPTIPSWLTDSVQVDIASLPGYHGKESTVEHENDSLKSVLTVFYQNLTSFWPKNIVIHKDFTDEEYQINSKVVTVALVHQAHYIPLKPYPLRVTAHLRHHSSLESDVDTKKVTCGLAQFNERLGFQTKHCSTSKTSSDSQSTICVCDITGAYSVLLTSQYKHQPHPYPTEKQLNIQSNASHQVPTDYLLIASFSFSIGLIILTMTILIIRSRFKMNCIKCLKLQICLATIGLECSFLASYHFLQIPIPSVYIFQSILFFQLACNCLQISLCNNVLTCVTHLNYGKHSLPHFKITFLGWIIPLSLTGAAVIANELDKSVSVDKMIEIESRYFYLTNASAFFITMVHLILTIILKIKFSDRHRKELLENFRRLDNGSKILNQSLIIIFWTDFLLTANFYYRNSRKILSKYTLSAISCLLGLNVILFYGFFAALDDSLVLMPGQVESKEKDSTGNSSNKQPDNVYAMNEIDICPAFQRVTLTEYDVHFEPGIGDL</sequence>
<feature type="transmembrane region" description="Helical" evidence="1">
    <location>
        <begin position="615"/>
        <end position="641"/>
    </location>
</feature>
<feature type="domain" description="Ig-like" evidence="3">
    <location>
        <begin position="1"/>
        <end position="69"/>
    </location>
</feature>
<evidence type="ECO:0000313" key="4">
    <source>
        <dbReference type="EnsemblMetazoa" id="tetur02g00380.1"/>
    </source>
</evidence>
<feature type="transmembrane region" description="Helical" evidence="1">
    <location>
        <begin position="695"/>
        <end position="716"/>
    </location>
</feature>
<dbReference type="Gene3D" id="2.60.220.50">
    <property type="match status" value="1"/>
</dbReference>
<dbReference type="GO" id="GO:0016020">
    <property type="term" value="C:membrane"/>
    <property type="evidence" value="ECO:0007669"/>
    <property type="project" value="InterPro"/>
</dbReference>
<evidence type="ECO:0000259" key="3">
    <source>
        <dbReference type="PROSITE" id="PS50835"/>
    </source>
</evidence>
<dbReference type="Gene3D" id="4.10.1240.10">
    <property type="entry name" value="GPCR, family 2, extracellular hormone receptor domain"/>
    <property type="match status" value="1"/>
</dbReference>
<protein>
    <submittedName>
        <fullName evidence="4">Uncharacterized protein</fullName>
    </submittedName>
</protein>
<evidence type="ECO:0000313" key="5">
    <source>
        <dbReference type="Proteomes" id="UP000015104"/>
    </source>
</evidence>
<dbReference type="EnsemblMetazoa" id="tetur02g00380.1">
    <property type="protein sequence ID" value="tetur02g00380.1"/>
    <property type="gene ID" value="tetur02g00380"/>
</dbReference>
<evidence type="ECO:0000259" key="2">
    <source>
        <dbReference type="PROSITE" id="PS50227"/>
    </source>
</evidence>
<keyword evidence="5" id="KW-1185">Reference proteome</keyword>
<feature type="transmembrane region" description="Helical" evidence="1">
    <location>
        <begin position="472"/>
        <end position="494"/>
    </location>
</feature>
<feature type="domain" description="Ig-like" evidence="3">
    <location>
        <begin position="74"/>
        <end position="163"/>
    </location>
</feature>
<dbReference type="InterPro" id="IPR007110">
    <property type="entry name" value="Ig-like_dom"/>
</dbReference>
<dbReference type="PROSITE" id="PS50835">
    <property type="entry name" value="IG_LIKE"/>
    <property type="match status" value="2"/>
</dbReference>
<dbReference type="Pfam" id="PF02793">
    <property type="entry name" value="HRM"/>
    <property type="match status" value="1"/>
</dbReference>
<dbReference type="InterPro" id="IPR036445">
    <property type="entry name" value="GPCR_2_extracell_dom_sf"/>
</dbReference>
<dbReference type="InterPro" id="IPR036179">
    <property type="entry name" value="Ig-like_dom_sf"/>
</dbReference>
<dbReference type="SUPFAM" id="SSF48726">
    <property type="entry name" value="Immunoglobulin"/>
    <property type="match status" value="2"/>
</dbReference>
<dbReference type="AlphaFoldDB" id="T1JUC1"/>
<name>T1JUC1_TETUR</name>
<accession>T1JUC1</accession>
<dbReference type="EMBL" id="CAEY01000775">
    <property type="status" value="NOT_ANNOTATED_CDS"/>
    <property type="molecule type" value="Genomic_DNA"/>
</dbReference>
<dbReference type="EMBL" id="CAEY01000776">
    <property type="status" value="NOT_ANNOTATED_CDS"/>
    <property type="molecule type" value="Genomic_DNA"/>
</dbReference>
<organism evidence="4 5">
    <name type="scientific">Tetranychus urticae</name>
    <name type="common">Two-spotted spider mite</name>
    <dbReference type="NCBI Taxonomy" id="32264"/>
    <lineage>
        <taxon>Eukaryota</taxon>
        <taxon>Metazoa</taxon>
        <taxon>Ecdysozoa</taxon>
        <taxon>Arthropoda</taxon>
        <taxon>Chelicerata</taxon>
        <taxon>Arachnida</taxon>
        <taxon>Acari</taxon>
        <taxon>Acariformes</taxon>
        <taxon>Trombidiformes</taxon>
        <taxon>Prostigmata</taxon>
        <taxon>Eleutherengona</taxon>
        <taxon>Raphignathae</taxon>
        <taxon>Tetranychoidea</taxon>
        <taxon>Tetranychidae</taxon>
        <taxon>Tetranychus</taxon>
    </lineage>
</organism>
<dbReference type="PROSITE" id="PS50227">
    <property type="entry name" value="G_PROTEIN_RECEP_F2_3"/>
    <property type="match status" value="1"/>
</dbReference>